<feature type="transmembrane region" description="Helical" evidence="6">
    <location>
        <begin position="255"/>
        <end position="277"/>
    </location>
</feature>
<keyword evidence="5 6" id="KW-0472">Membrane</keyword>
<feature type="transmembrane region" description="Helical" evidence="6">
    <location>
        <begin position="6"/>
        <end position="28"/>
    </location>
</feature>
<keyword evidence="3 6" id="KW-0812">Transmembrane</keyword>
<proteinExistence type="predicted"/>
<evidence type="ECO:0000256" key="5">
    <source>
        <dbReference type="ARBA" id="ARBA00023136"/>
    </source>
</evidence>
<dbReference type="InterPro" id="IPR019108">
    <property type="entry name" value="Caa3_assmbl_CtaG-rel"/>
</dbReference>
<dbReference type="InterPro" id="IPR014108">
    <property type="entry name" value="Caa3-assmbl_CtaG"/>
</dbReference>
<evidence type="ECO:0000256" key="3">
    <source>
        <dbReference type="ARBA" id="ARBA00022692"/>
    </source>
</evidence>
<evidence type="ECO:0000256" key="2">
    <source>
        <dbReference type="ARBA" id="ARBA00022475"/>
    </source>
</evidence>
<keyword evidence="8" id="KW-1185">Reference proteome</keyword>
<organism evidence="7 8">
    <name type="scientific">Rossellomorea pakistanensis</name>
    <dbReference type="NCBI Taxonomy" id="992288"/>
    <lineage>
        <taxon>Bacteria</taxon>
        <taxon>Bacillati</taxon>
        <taxon>Bacillota</taxon>
        <taxon>Bacilli</taxon>
        <taxon>Bacillales</taxon>
        <taxon>Bacillaceae</taxon>
        <taxon>Rossellomorea</taxon>
    </lineage>
</organism>
<feature type="transmembrane region" description="Helical" evidence="6">
    <location>
        <begin position="81"/>
        <end position="100"/>
    </location>
</feature>
<evidence type="ECO:0000256" key="6">
    <source>
        <dbReference type="SAM" id="Phobius"/>
    </source>
</evidence>
<keyword evidence="2" id="KW-1003">Cell membrane</keyword>
<evidence type="ECO:0000256" key="1">
    <source>
        <dbReference type="ARBA" id="ARBA00004651"/>
    </source>
</evidence>
<dbReference type="NCBIfam" id="TIGR02737">
    <property type="entry name" value="caa3_CtaG"/>
    <property type="match status" value="1"/>
</dbReference>
<dbReference type="Proteomes" id="UP001646157">
    <property type="component" value="Unassembled WGS sequence"/>
</dbReference>
<dbReference type="EMBL" id="JAFBDZ010000003">
    <property type="protein sequence ID" value="MBM7586697.1"/>
    <property type="molecule type" value="Genomic_DNA"/>
</dbReference>
<feature type="transmembrane region" description="Helical" evidence="6">
    <location>
        <begin position="49"/>
        <end position="75"/>
    </location>
</feature>
<gene>
    <name evidence="7" type="ORF">JOC86_003249</name>
</gene>
<dbReference type="Pfam" id="PF09678">
    <property type="entry name" value="Caa3_CtaG"/>
    <property type="match status" value="1"/>
</dbReference>
<evidence type="ECO:0000313" key="7">
    <source>
        <dbReference type="EMBL" id="MBM7586697.1"/>
    </source>
</evidence>
<comment type="caution">
    <text evidence="7">The sequence shown here is derived from an EMBL/GenBank/DDBJ whole genome shotgun (WGS) entry which is preliminary data.</text>
</comment>
<protein>
    <submittedName>
        <fullName evidence="7">Membrane protein</fullName>
    </submittedName>
</protein>
<accession>A0ABS2NFR0</accession>
<feature type="transmembrane region" description="Helical" evidence="6">
    <location>
        <begin position="147"/>
        <end position="165"/>
    </location>
</feature>
<reference evidence="7 8" key="1">
    <citation type="submission" date="2021-01" db="EMBL/GenBank/DDBJ databases">
        <title>Genomic Encyclopedia of Type Strains, Phase IV (KMG-IV): sequencing the most valuable type-strain genomes for metagenomic binning, comparative biology and taxonomic classification.</title>
        <authorList>
            <person name="Goeker M."/>
        </authorList>
    </citation>
    <scope>NUCLEOTIDE SEQUENCE [LARGE SCALE GENOMIC DNA]</scope>
    <source>
        <strain evidence="7 8">DSM 24834</strain>
    </source>
</reference>
<evidence type="ECO:0000313" key="8">
    <source>
        <dbReference type="Proteomes" id="UP001646157"/>
    </source>
</evidence>
<feature type="transmembrane region" description="Helical" evidence="6">
    <location>
        <begin position="215"/>
        <end position="235"/>
    </location>
</feature>
<feature type="transmembrane region" description="Helical" evidence="6">
    <location>
        <begin position="185"/>
        <end position="203"/>
    </location>
</feature>
<sequence length="305" mass="34585">MGIFGFNALWSPFFILSIVLITILYFLVTIKWRNRFSESRKLTKKEATYFILAMILLYIAKGSPVEVLSGIMFSMHMTQMAILYLVFTPILVMGIPDWIWKVFIKLPVVKQMFAIMTKPIVKLLAFNVLFSMYHIPTVFDHVRTDAVLHNLFTVILFMLAVFMWWPLIKPVDEDVELSGLKRIGYILGSAVLLTPACGLIIFAENPLYATYYDSSTWLKALALCVPASSLSGLSLSGPELFTSMSLQNDQQLGGVVMKIIQEIVFGIALASLFFQWYRKDQDQAQTQTESQTSIGYKTADPKLVE</sequence>
<name>A0ABS2NFR0_9BACI</name>
<keyword evidence="4 6" id="KW-1133">Transmembrane helix</keyword>
<comment type="subcellular location">
    <subcellularLocation>
        <location evidence="1">Cell membrane</location>
        <topology evidence="1">Multi-pass membrane protein</topology>
    </subcellularLocation>
</comment>
<evidence type="ECO:0000256" key="4">
    <source>
        <dbReference type="ARBA" id="ARBA00022989"/>
    </source>
</evidence>